<dbReference type="PROSITE" id="PS51198">
    <property type="entry name" value="UVRD_HELICASE_ATP_BIND"/>
    <property type="match status" value="1"/>
</dbReference>
<dbReference type="PROSITE" id="PS51217">
    <property type="entry name" value="UVRD_HELICASE_CTER"/>
    <property type="match status" value="1"/>
</dbReference>
<dbReference type="InterPro" id="IPR014016">
    <property type="entry name" value="UvrD-like_ATP-bd"/>
</dbReference>
<dbReference type="Pfam" id="PF13361">
    <property type="entry name" value="UvrD_C"/>
    <property type="match status" value="1"/>
</dbReference>
<keyword evidence="2 14" id="KW-0547">Nucleotide-binding</keyword>
<keyword evidence="8" id="KW-0238">DNA-binding</keyword>
<dbReference type="GO" id="GO:0004527">
    <property type="term" value="F:exonuclease activity"/>
    <property type="evidence" value="ECO:0007669"/>
    <property type="project" value="UniProtKB-KW"/>
</dbReference>
<evidence type="ECO:0000256" key="10">
    <source>
        <dbReference type="ARBA" id="ARBA00023235"/>
    </source>
</evidence>
<dbReference type="Gene3D" id="3.90.320.10">
    <property type="match status" value="1"/>
</dbReference>
<evidence type="ECO:0000256" key="3">
    <source>
        <dbReference type="ARBA" id="ARBA00022763"/>
    </source>
</evidence>
<proteinExistence type="predicted"/>
<keyword evidence="5 14" id="KW-0347">Helicase</keyword>
<evidence type="ECO:0000313" key="18">
    <source>
        <dbReference type="Proteomes" id="UP000576082"/>
    </source>
</evidence>
<evidence type="ECO:0000256" key="6">
    <source>
        <dbReference type="ARBA" id="ARBA00022839"/>
    </source>
</evidence>
<evidence type="ECO:0000256" key="4">
    <source>
        <dbReference type="ARBA" id="ARBA00022801"/>
    </source>
</evidence>
<dbReference type="GO" id="GO:0000725">
    <property type="term" value="P:recombinational repair"/>
    <property type="evidence" value="ECO:0007669"/>
    <property type="project" value="TreeGrafter"/>
</dbReference>
<keyword evidence="6" id="KW-0269">Exonuclease</keyword>
<evidence type="ECO:0000259" key="16">
    <source>
        <dbReference type="PROSITE" id="PS51217"/>
    </source>
</evidence>
<organism evidence="17 18">
    <name type="scientific">Flammeovirga aprica JL-4</name>
    <dbReference type="NCBI Taxonomy" id="694437"/>
    <lineage>
        <taxon>Bacteria</taxon>
        <taxon>Pseudomonadati</taxon>
        <taxon>Bacteroidota</taxon>
        <taxon>Cytophagia</taxon>
        <taxon>Cytophagales</taxon>
        <taxon>Flammeovirgaceae</taxon>
        <taxon>Flammeovirga</taxon>
    </lineage>
</organism>
<evidence type="ECO:0000256" key="7">
    <source>
        <dbReference type="ARBA" id="ARBA00022840"/>
    </source>
</evidence>
<evidence type="ECO:0000256" key="11">
    <source>
        <dbReference type="ARBA" id="ARBA00034617"/>
    </source>
</evidence>
<dbReference type="Proteomes" id="UP000576082">
    <property type="component" value="Unassembled WGS sequence"/>
</dbReference>
<evidence type="ECO:0000256" key="5">
    <source>
        <dbReference type="ARBA" id="ARBA00022806"/>
    </source>
</evidence>
<dbReference type="InterPro" id="IPR014017">
    <property type="entry name" value="DNA_helicase_UvrD-like_C"/>
</dbReference>
<dbReference type="GO" id="GO:0003677">
    <property type="term" value="F:DNA binding"/>
    <property type="evidence" value="ECO:0007669"/>
    <property type="project" value="UniProtKB-KW"/>
</dbReference>
<keyword evidence="1" id="KW-0540">Nuclease</keyword>
<dbReference type="InterPro" id="IPR011604">
    <property type="entry name" value="PDDEXK-like_dom_sf"/>
</dbReference>
<dbReference type="InterPro" id="IPR027417">
    <property type="entry name" value="P-loop_NTPase"/>
</dbReference>
<feature type="domain" description="UvrD-like helicase C-terminal" evidence="16">
    <location>
        <begin position="506"/>
        <end position="782"/>
    </location>
</feature>
<evidence type="ECO:0000256" key="13">
    <source>
        <dbReference type="ARBA" id="ARBA00048988"/>
    </source>
</evidence>
<dbReference type="InterPro" id="IPR000212">
    <property type="entry name" value="DNA_helicase_UvrD/REP"/>
</dbReference>
<dbReference type="EC" id="5.6.2.4" evidence="12"/>
<dbReference type="Gene3D" id="3.40.50.300">
    <property type="entry name" value="P-loop containing nucleotide triphosphate hydrolases"/>
    <property type="match status" value="3"/>
</dbReference>
<protein>
    <recommendedName>
        <fullName evidence="12">DNA 3'-5' helicase</fullName>
        <ecNumber evidence="12">5.6.2.4</ecNumber>
    </recommendedName>
</protein>
<dbReference type="AlphaFoldDB" id="A0A7X9XCB3"/>
<feature type="binding site" evidence="14">
    <location>
        <begin position="7"/>
        <end position="14"/>
    </location>
    <ligand>
        <name>ATP</name>
        <dbReference type="ChEBI" id="CHEBI:30616"/>
    </ligand>
</feature>
<evidence type="ECO:0000256" key="2">
    <source>
        <dbReference type="ARBA" id="ARBA00022741"/>
    </source>
</evidence>
<keyword evidence="18" id="KW-1185">Reference proteome</keyword>
<dbReference type="GO" id="GO:0005524">
    <property type="term" value="F:ATP binding"/>
    <property type="evidence" value="ECO:0007669"/>
    <property type="project" value="UniProtKB-UniRule"/>
</dbReference>
<dbReference type="RefSeq" id="WP_169659775.1">
    <property type="nucleotide sequence ID" value="NZ_JABANE010000104.1"/>
</dbReference>
<keyword evidence="7 14" id="KW-0067">ATP-binding</keyword>
<keyword evidence="3" id="KW-0227">DNA damage</keyword>
<accession>A0A7X9XCB3</accession>
<dbReference type="SUPFAM" id="SSF52540">
    <property type="entry name" value="P-loop containing nucleoside triphosphate hydrolases"/>
    <property type="match status" value="1"/>
</dbReference>
<evidence type="ECO:0000256" key="1">
    <source>
        <dbReference type="ARBA" id="ARBA00022722"/>
    </source>
</evidence>
<dbReference type="EMBL" id="JABANE010000104">
    <property type="protein sequence ID" value="NME71563.1"/>
    <property type="molecule type" value="Genomic_DNA"/>
</dbReference>
<dbReference type="Pfam" id="PF00580">
    <property type="entry name" value="UvrD-helicase"/>
    <property type="match status" value="1"/>
</dbReference>
<sequence>MFKIYRSSAGAGKTFTLAKEYIKIVLQLHLYDEEFQPNYFQHVLAVTFTNLATSEMKDRILEQLKTFSQKPDPSEEGMLDAIVKDFKGMDESIVLNRIYSRSKTVHQRILHGYSNFSVSTIDAFSQKIAQAFKRDLNFPFNYELVLNGDELIEDATYILMDKLGQKEHENLTEALEVFSIKKAEEGTSWNILPQIKQFGRVLFDEDQRKIIEKLGVNPKTNNKMSIEDYTHLAKKLRKVIYEELQEEKDIKLEDFKEEMSAVGVPVESLGRFVAGYAKKFEGKIGDNDVTPNATAQKVFDGTDGSVLTTKANYKKSPAQYDLALPIYQNRVQDLLTLVQKATLIKNVYDKIYLIITAEVLKQEMGALKEEQGVVHISEIGENINKIVESSPVPYLYERLGERYRHILIDEFQDTSKTQWHNLIPLVAHALSMYQGECLVVGDAKQSIYRWRGGKPEMLVALPSLPTAKGTALEEEEYTLTASADPQNLDTNWRSYENVIDFNNTLYKYIDEAYKNELLSKFYQDVYQKSNKNIGGQVRVSVCQKVGAKDTVVEQNLEKIVNTINTLVTENKFQLKDIAILVRFNKDGSQIAEKLVKEGMEVISSESLLVSSAPSVQFLVQMIRLLVTRADKILFMNITRFLMGHFQDIKNERWKTINAEPETVKGDEYIRLGDKVEQCESHKQFEAFLDAEFGVNISISGLRRKSLYDLIELLIRVFKLNQRVTEQSYQVKFLDFILEYSENNGNSAQEFLQKWEMKKSSLSISTPENTNAVRILSIHKSKGLEFPVVILPFADWSTIPKKGETKWFDWENNDIIPELNAVQLGVNSKLEGTPFEEEYHEECNDTYIDAINMLYVATTRAEKYLHIICTEEAKVNKKGEKAQTKDTVAVPILNYINATQPTELPTDEIDEVLFNEYQFYEGVTEGKGVEEEEEEKEVVNIIHTDNTDQLKLKSGTYEQGEQEVSFLDILEAQESGILVHKAFEKIKYKDDVHDAVRNLEVNGFISSTEKGDYIQKLFDVVQHPELEAYFDEKSGYEVLNESEIVTPSKYEMQQVTVDRPDRLLIRQNEAVILDYKTGSYEKDHEKQIQRYGAELRKMGYTAITLKLVYTENLYIKNVTL</sequence>
<comment type="catalytic activity">
    <reaction evidence="13">
        <text>ATP + H2O = ADP + phosphate + H(+)</text>
        <dbReference type="Rhea" id="RHEA:13065"/>
        <dbReference type="ChEBI" id="CHEBI:15377"/>
        <dbReference type="ChEBI" id="CHEBI:15378"/>
        <dbReference type="ChEBI" id="CHEBI:30616"/>
        <dbReference type="ChEBI" id="CHEBI:43474"/>
        <dbReference type="ChEBI" id="CHEBI:456216"/>
        <dbReference type="EC" id="5.6.2.4"/>
    </reaction>
</comment>
<comment type="caution">
    <text evidence="17">The sequence shown here is derived from an EMBL/GenBank/DDBJ whole genome shotgun (WGS) entry which is preliminary data.</text>
</comment>
<dbReference type="GO" id="GO:0005829">
    <property type="term" value="C:cytosol"/>
    <property type="evidence" value="ECO:0007669"/>
    <property type="project" value="TreeGrafter"/>
</dbReference>
<dbReference type="GO" id="GO:0043138">
    <property type="term" value="F:3'-5' DNA helicase activity"/>
    <property type="evidence" value="ECO:0007669"/>
    <property type="project" value="UniProtKB-EC"/>
</dbReference>
<dbReference type="PANTHER" id="PTHR11070:SF67">
    <property type="entry name" value="DNA 3'-5' HELICASE"/>
    <property type="match status" value="1"/>
</dbReference>
<reference evidence="17 18" key="1">
    <citation type="submission" date="2020-04" db="EMBL/GenBank/DDBJ databases">
        <title>Flammeovirga sp. SR4, a novel species isolated from seawater.</title>
        <authorList>
            <person name="Wang X."/>
        </authorList>
    </citation>
    <scope>NUCLEOTIDE SEQUENCE [LARGE SCALE GENOMIC DNA]</scope>
    <source>
        <strain evidence="17 18">ATCC 23126</strain>
    </source>
</reference>
<dbReference type="PANTHER" id="PTHR11070">
    <property type="entry name" value="UVRD / RECB / PCRA DNA HELICASE FAMILY MEMBER"/>
    <property type="match status" value="1"/>
</dbReference>
<keyword evidence="10" id="KW-0413">Isomerase</keyword>
<gene>
    <name evidence="17" type="ORF">HHU12_26585</name>
</gene>
<evidence type="ECO:0000256" key="8">
    <source>
        <dbReference type="ARBA" id="ARBA00023125"/>
    </source>
</evidence>
<dbReference type="Gene3D" id="1.10.3170.10">
    <property type="entry name" value="Recbcd, chain B, domain 2"/>
    <property type="match status" value="1"/>
</dbReference>
<evidence type="ECO:0000256" key="9">
    <source>
        <dbReference type="ARBA" id="ARBA00023204"/>
    </source>
</evidence>
<keyword evidence="9" id="KW-0234">DNA repair</keyword>
<evidence type="ECO:0000313" key="17">
    <source>
        <dbReference type="EMBL" id="NME71563.1"/>
    </source>
</evidence>
<evidence type="ECO:0000256" key="12">
    <source>
        <dbReference type="ARBA" id="ARBA00034808"/>
    </source>
</evidence>
<evidence type="ECO:0000256" key="14">
    <source>
        <dbReference type="PROSITE-ProRule" id="PRU00560"/>
    </source>
</evidence>
<name>A0A7X9XCB3_9BACT</name>
<evidence type="ECO:0000259" key="15">
    <source>
        <dbReference type="PROSITE" id="PS51198"/>
    </source>
</evidence>
<keyword evidence="4 14" id="KW-0378">Hydrolase</keyword>
<feature type="domain" description="UvrD-like helicase ATP-binding" evidence="15">
    <location>
        <begin position="1"/>
        <end position="495"/>
    </location>
</feature>
<comment type="catalytic activity">
    <reaction evidence="11">
        <text>Couples ATP hydrolysis with the unwinding of duplex DNA by translocating in the 3'-5' direction.</text>
        <dbReference type="EC" id="5.6.2.4"/>
    </reaction>
</comment>